<evidence type="ECO:0000313" key="7">
    <source>
        <dbReference type="EMBL" id="MFC6634923.1"/>
    </source>
</evidence>
<dbReference type="Proteomes" id="UP001596425">
    <property type="component" value="Unassembled WGS sequence"/>
</dbReference>
<dbReference type="RefSeq" id="WP_193191143.1">
    <property type="nucleotide sequence ID" value="NZ_JACZFR010000017.1"/>
</dbReference>
<accession>A0ABW1YQ79</accession>
<dbReference type="InterPro" id="IPR015943">
    <property type="entry name" value="WD40/YVTN_repeat-like_dom_sf"/>
</dbReference>
<evidence type="ECO:0000256" key="4">
    <source>
        <dbReference type="HAMAP-Rule" id="MF_00923"/>
    </source>
</evidence>
<dbReference type="InterPro" id="IPR002372">
    <property type="entry name" value="PQQ_rpt_dom"/>
</dbReference>
<proteinExistence type="inferred from homology"/>
<dbReference type="PANTHER" id="PTHR34512:SF30">
    <property type="entry name" value="OUTER MEMBRANE PROTEIN ASSEMBLY FACTOR BAMB"/>
    <property type="match status" value="1"/>
</dbReference>
<keyword evidence="1 4" id="KW-0732">Signal</keyword>
<feature type="domain" description="Pyrrolo-quinoline quinone repeat" evidence="6">
    <location>
        <begin position="80"/>
        <end position="311"/>
    </location>
</feature>
<sequence length="388" mass="40838">MSFISRATGRAAAVALAVVLAACASNEEKEDTDPVELVDITASVDLKEVWSAGIGDIDAKLYAMLQPAIGSGKLVAANSEGDVFAFDRTTGKRQWKTELDVEISGGVGVGLGIAVVADYRGRAVALDLNDGSELWTYQVSGEVVSAPAVGAGVVVLQTVDGKLIGLDAASGEERWSHSTVLPVLTLRGTAAPVISGGIVIAGLDNGKLIALDARDGVPRWEQRVAIPQGSAELERVVDIDGTPVVRGDLVFAASYQGRAVALSREDGRGLWARDASTHHSVAVGAGNVYLSDASGSVYAYNVGNGQIVWSNNELLRRELSGPAYFGDVVVVGDLEGYLHILDPGNGHFVGRERIDSDRIRIPLLVDGDLLFALSDDGELVALRLERRQ</sequence>
<dbReference type="InterPro" id="IPR017687">
    <property type="entry name" value="BamB"/>
</dbReference>
<keyword evidence="3 4" id="KW-0998">Cell outer membrane</keyword>
<feature type="chain" id="PRO_5045260493" description="Outer membrane protein assembly factor BamB" evidence="5">
    <location>
        <begin position="25"/>
        <end position="388"/>
    </location>
</feature>
<dbReference type="NCBIfam" id="TIGR03300">
    <property type="entry name" value="assembly_YfgL"/>
    <property type="match status" value="1"/>
</dbReference>
<reference evidence="8" key="1">
    <citation type="journal article" date="2019" name="Int. J. Syst. Evol. Microbiol.">
        <title>The Global Catalogue of Microorganisms (GCM) 10K type strain sequencing project: providing services to taxonomists for standard genome sequencing and annotation.</title>
        <authorList>
            <consortium name="The Broad Institute Genomics Platform"/>
            <consortium name="The Broad Institute Genome Sequencing Center for Infectious Disease"/>
            <person name="Wu L."/>
            <person name="Ma J."/>
        </authorList>
    </citation>
    <scope>NUCLEOTIDE SEQUENCE [LARGE SCALE GENOMIC DNA]</scope>
    <source>
        <strain evidence="8">CGMCC 1.13718</strain>
    </source>
</reference>
<gene>
    <name evidence="4 7" type="primary">bamB</name>
    <name evidence="7" type="ORF">ACFQBM_16665</name>
</gene>
<evidence type="ECO:0000256" key="3">
    <source>
        <dbReference type="ARBA" id="ARBA00023237"/>
    </source>
</evidence>
<dbReference type="EMBL" id="JBHSVR010000001">
    <property type="protein sequence ID" value="MFC6634923.1"/>
    <property type="molecule type" value="Genomic_DNA"/>
</dbReference>
<organism evidence="7 8">
    <name type="scientific">Microbulbifer taiwanensis</name>
    <dbReference type="NCBI Taxonomy" id="986746"/>
    <lineage>
        <taxon>Bacteria</taxon>
        <taxon>Pseudomonadati</taxon>
        <taxon>Pseudomonadota</taxon>
        <taxon>Gammaproteobacteria</taxon>
        <taxon>Cellvibrionales</taxon>
        <taxon>Microbulbiferaceae</taxon>
        <taxon>Microbulbifer</taxon>
    </lineage>
</organism>
<keyword evidence="4" id="KW-0449">Lipoprotein</keyword>
<comment type="function">
    <text evidence="4">Part of the outer membrane protein assembly complex, which is involved in assembly and insertion of beta-barrel proteins into the outer membrane.</text>
</comment>
<evidence type="ECO:0000256" key="1">
    <source>
        <dbReference type="ARBA" id="ARBA00022729"/>
    </source>
</evidence>
<evidence type="ECO:0000313" key="8">
    <source>
        <dbReference type="Proteomes" id="UP001596425"/>
    </source>
</evidence>
<keyword evidence="2 4" id="KW-0472">Membrane</keyword>
<name>A0ABW1YQ79_9GAMM</name>
<comment type="subunit">
    <text evidence="4">Part of the Bam complex.</text>
</comment>
<comment type="subcellular location">
    <subcellularLocation>
        <location evidence="4">Cell outer membrane</location>
        <topology evidence="4">Lipid-anchor</topology>
    </subcellularLocation>
</comment>
<dbReference type="SUPFAM" id="SSF50998">
    <property type="entry name" value="Quinoprotein alcohol dehydrogenase-like"/>
    <property type="match status" value="1"/>
</dbReference>
<evidence type="ECO:0000256" key="5">
    <source>
        <dbReference type="SAM" id="SignalP"/>
    </source>
</evidence>
<evidence type="ECO:0000259" key="6">
    <source>
        <dbReference type="Pfam" id="PF13360"/>
    </source>
</evidence>
<dbReference type="PROSITE" id="PS51257">
    <property type="entry name" value="PROKAR_LIPOPROTEIN"/>
    <property type="match status" value="1"/>
</dbReference>
<evidence type="ECO:0000256" key="2">
    <source>
        <dbReference type="ARBA" id="ARBA00023136"/>
    </source>
</evidence>
<keyword evidence="8" id="KW-1185">Reference proteome</keyword>
<dbReference type="SMART" id="SM00564">
    <property type="entry name" value="PQQ"/>
    <property type="match status" value="7"/>
</dbReference>
<dbReference type="Gene3D" id="2.130.10.10">
    <property type="entry name" value="YVTN repeat-like/Quinoprotein amine dehydrogenase"/>
    <property type="match status" value="1"/>
</dbReference>
<dbReference type="InterPro" id="IPR011047">
    <property type="entry name" value="Quinoprotein_ADH-like_sf"/>
</dbReference>
<feature type="signal peptide" evidence="5">
    <location>
        <begin position="1"/>
        <end position="24"/>
    </location>
</feature>
<protein>
    <recommendedName>
        <fullName evidence="4">Outer membrane protein assembly factor BamB</fullName>
    </recommendedName>
</protein>
<dbReference type="HAMAP" id="MF_00923">
    <property type="entry name" value="OM_assembly_BamB"/>
    <property type="match status" value="1"/>
</dbReference>
<comment type="similarity">
    <text evidence="4">Belongs to the BamB family.</text>
</comment>
<keyword evidence="4" id="KW-0564">Palmitate</keyword>
<dbReference type="PANTHER" id="PTHR34512">
    <property type="entry name" value="CELL SURFACE PROTEIN"/>
    <property type="match status" value="1"/>
</dbReference>
<comment type="caution">
    <text evidence="7">The sequence shown here is derived from an EMBL/GenBank/DDBJ whole genome shotgun (WGS) entry which is preliminary data.</text>
</comment>
<dbReference type="Pfam" id="PF13360">
    <property type="entry name" value="PQQ_2"/>
    <property type="match status" value="1"/>
</dbReference>
<dbReference type="InterPro" id="IPR018391">
    <property type="entry name" value="PQQ_b-propeller_rpt"/>
</dbReference>